<dbReference type="PANTHER" id="PTHR24201">
    <property type="entry name" value="ANK_REP_REGION DOMAIN-CONTAINING PROTEIN"/>
    <property type="match status" value="1"/>
</dbReference>
<dbReference type="PROSITE" id="PS50297">
    <property type="entry name" value="ANK_REP_REGION"/>
    <property type="match status" value="1"/>
</dbReference>
<proteinExistence type="predicted"/>
<feature type="compositionally biased region" description="Acidic residues" evidence="4">
    <location>
        <begin position="221"/>
        <end position="230"/>
    </location>
</feature>
<organism evidence="5">
    <name type="scientific">Arcella intermedia</name>
    <dbReference type="NCBI Taxonomy" id="1963864"/>
    <lineage>
        <taxon>Eukaryota</taxon>
        <taxon>Amoebozoa</taxon>
        <taxon>Tubulinea</taxon>
        <taxon>Elardia</taxon>
        <taxon>Arcellinida</taxon>
        <taxon>Sphaerothecina</taxon>
        <taxon>Arcellidae</taxon>
        <taxon>Arcella</taxon>
    </lineage>
</organism>
<feature type="compositionally biased region" description="Basic and acidic residues" evidence="4">
    <location>
        <begin position="233"/>
        <end position="242"/>
    </location>
</feature>
<sequence>MLIQNGANLNISNSEGKTPLHVSAAKSLVESTAILLKYGSDESRKDNEGKTPLDYAMETEHADSVTLLRLAKLAREEKGEFTTTLLEAVSDIEINFDIRPVHTIKITKEPMTQVPSSPQLPTTSDLISSDTPSTGSRKLPRKERSQGNSILLKYADLMEKMTQEVGENSMQAWGSASQPKAHISSFECIDEGDSFDMLLNEELRKLDADYQPPEGEPKEGELEDEFEEVSETPQRRVIGDRKMKSKQVKNSSPFSQSSPNLPNLPKPPASTRSVRKDTSVLPPIPPTPPASDPASAFGATTDRSQRDEDKTGPSHRDDKPFRTSSFLKKEYKREENFAESRNKSLDRQNFLRRSPSASKSEKKM</sequence>
<dbReference type="EMBL" id="GIBP01004015">
    <property type="protein sequence ID" value="NDV32984.1"/>
    <property type="molecule type" value="Transcribed_RNA"/>
</dbReference>
<feature type="region of interest" description="Disordered" evidence="4">
    <location>
        <begin position="109"/>
        <end position="145"/>
    </location>
</feature>
<feature type="compositionally biased region" description="Low complexity" evidence="4">
    <location>
        <begin position="250"/>
        <end position="261"/>
    </location>
</feature>
<accession>A0A6B2L7N8</accession>
<dbReference type="PROSITE" id="PS50088">
    <property type="entry name" value="ANK_REPEAT"/>
    <property type="match status" value="1"/>
</dbReference>
<dbReference type="InterPro" id="IPR036770">
    <property type="entry name" value="Ankyrin_rpt-contain_sf"/>
</dbReference>
<keyword evidence="2 3" id="KW-0040">ANK repeat</keyword>
<evidence type="ECO:0000256" key="1">
    <source>
        <dbReference type="ARBA" id="ARBA00022737"/>
    </source>
</evidence>
<reference evidence="5" key="1">
    <citation type="journal article" date="2020" name="J. Eukaryot. Microbiol.">
        <title>De novo Sequencing, Assembly and Annotation of the Transcriptome for the Free-Living Testate Amoeba Arcella intermedia.</title>
        <authorList>
            <person name="Ribeiro G.M."/>
            <person name="Porfirio-Sousa A.L."/>
            <person name="Maurer-Alcala X.X."/>
            <person name="Katz L.A."/>
            <person name="Lahr D.J.G."/>
        </authorList>
    </citation>
    <scope>NUCLEOTIDE SEQUENCE</scope>
</reference>
<dbReference type="PANTHER" id="PTHR24201:SF15">
    <property type="entry name" value="ANKYRIN REPEAT DOMAIN-CONTAINING PROTEIN 66"/>
    <property type="match status" value="1"/>
</dbReference>
<dbReference type="AlphaFoldDB" id="A0A6B2L7N8"/>
<evidence type="ECO:0000313" key="5">
    <source>
        <dbReference type="EMBL" id="NDV32984.1"/>
    </source>
</evidence>
<evidence type="ECO:0000256" key="4">
    <source>
        <dbReference type="SAM" id="MobiDB-lite"/>
    </source>
</evidence>
<feature type="compositionally biased region" description="Pro residues" evidence="4">
    <location>
        <begin position="282"/>
        <end position="291"/>
    </location>
</feature>
<feature type="compositionally biased region" description="Polar residues" evidence="4">
    <location>
        <begin position="113"/>
        <end position="136"/>
    </location>
</feature>
<dbReference type="Pfam" id="PF13857">
    <property type="entry name" value="Ank_5"/>
    <property type="match status" value="1"/>
</dbReference>
<feature type="repeat" description="ANK" evidence="3">
    <location>
        <begin position="15"/>
        <end position="47"/>
    </location>
</feature>
<dbReference type="SUPFAM" id="SSF48403">
    <property type="entry name" value="Ankyrin repeat"/>
    <property type="match status" value="1"/>
</dbReference>
<dbReference type="Gene3D" id="1.25.40.20">
    <property type="entry name" value="Ankyrin repeat-containing domain"/>
    <property type="match status" value="1"/>
</dbReference>
<dbReference type="InterPro" id="IPR050776">
    <property type="entry name" value="Ank_Repeat/CDKN_Inhibitor"/>
</dbReference>
<dbReference type="InterPro" id="IPR002110">
    <property type="entry name" value="Ankyrin_rpt"/>
</dbReference>
<evidence type="ECO:0000256" key="2">
    <source>
        <dbReference type="ARBA" id="ARBA00023043"/>
    </source>
</evidence>
<feature type="region of interest" description="Disordered" evidence="4">
    <location>
        <begin position="207"/>
        <end position="364"/>
    </location>
</feature>
<evidence type="ECO:0000256" key="3">
    <source>
        <dbReference type="PROSITE-ProRule" id="PRU00023"/>
    </source>
</evidence>
<protein>
    <submittedName>
        <fullName evidence="5">Uncharacterized protein</fullName>
    </submittedName>
</protein>
<name>A0A6B2L7N8_9EUKA</name>
<feature type="compositionally biased region" description="Basic and acidic residues" evidence="4">
    <location>
        <begin position="303"/>
        <end position="346"/>
    </location>
</feature>
<keyword evidence="1" id="KW-0677">Repeat</keyword>